<dbReference type="PANTHER" id="PTHR44329">
    <property type="entry name" value="SERINE/THREONINE-PROTEIN KINASE TNNI3K-RELATED"/>
    <property type="match status" value="1"/>
</dbReference>
<comment type="catalytic activity">
    <reaction evidence="22">
        <text>L-threonyl-[protein] + ATP = O-phospho-L-threonyl-[protein] + ADP + H(+)</text>
        <dbReference type="Rhea" id="RHEA:46608"/>
        <dbReference type="Rhea" id="RHEA-COMP:11060"/>
        <dbReference type="Rhea" id="RHEA-COMP:11605"/>
        <dbReference type="ChEBI" id="CHEBI:15378"/>
        <dbReference type="ChEBI" id="CHEBI:30013"/>
        <dbReference type="ChEBI" id="CHEBI:30616"/>
        <dbReference type="ChEBI" id="CHEBI:61977"/>
        <dbReference type="ChEBI" id="CHEBI:456216"/>
        <dbReference type="EC" id="2.7.11.1"/>
    </reaction>
</comment>
<comment type="similarity">
    <text evidence="4">Belongs to the protein kinase superfamily. TKL Ser/Thr protein kinase family.</text>
</comment>
<evidence type="ECO:0000256" key="16">
    <source>
        <dbReference type="ARBA" id="ARBA00022824"/>
    </source>
</evidence>
<dbReference type="GO" id="GO:0005524">
    <property type="term" value="F:ATP binding"/>
    <property type="evidence" value="ECO:0007669"/>
    <property type="project" value="UniProtKB-UniRule"/>
</dbReference>
<dbReference type="GO" id="GO:0005783">
    <property type="term" value="C:endoplasmic reticulum"/>
    <property type="evidence" value="ECO:0007669"/>
    <property type="project" value="UniProtKB-SubCell"/>
</dbReference>
<keyword evidence="20" id="KW-1064">Adaptive immunity</keyword>
<evidence type="ECO:0000256" key="26">
    <source>
        <dbReference type="PROSITE-ProRule" id="PRU10141"/>
    </source>
</evidence>
<dbReference type="GeneID" id="117355651"/>
<dbReference type="GO" id="GO:0001819">
    <property type="term" value="P:positive regulation of cytokine production"/>
    <property type="evidence" value="ECO:0007669"/>
    <property type="project" value="UniProtKB-ARBA"/>
</dbReference>
<evidence type="ECO:0000256" key="15">
    <source>
        <dbReference type="ARBA" id="ARBA00022777"/>
    </source>
</evidence>
<evidence type="ECO:0000259" key="28">
    <source>
        <dbReference type="PROSITE" id="PS50209"/>
    </source>
</evidence>
<comment type="catalytic activity">
    <reaction evidence="23">
        <text>L-seryl-[protein] + ATP = O-phospho-L-seryl-[protein] + ADP + H(+)</text>
        <dbReference type="Rhea" id="RHEA:17989"/>
        <dbReference type="Rhea" id="RHEA-COMP:9863"/>
        <dbReference type="Rhea" id="RHEA-COMP:11604"/>
        <dbReference type="ChEBI" id="CHEBI:15378"/>
        <dbReference type="ChEBI" id="CHEBI:29999"/>
        <dbReference type="ChEBI" id="CHEBI:30616"/>
        <dbReference type="ChEBI" id="CHEBI:83421"/>
        <dbReference type="ChEBI" id="CHEBI:456216"/>
        <dbReference type="EC" id="2.7.11.1"/>
    </reaction>
</comment>
<dbReference type="GO" id="GO:0042981">
    <property type="term" value="P:regulation of apoptotic process"/>
    <property type="evidence" value="ECO:0007669"/>
    <property type="project" value="InterPro"/>
</dbReference>
<dbReference type="PROSITE" id="PS00108">
    <property type="entry name" value="PROTEIN_KINASE_ST"/>
    <property type="match status" value="1"/>
</dbReference>
<dbReference type="KEGG" id="gsh:117355651"/>
<dbReference type="InterPro" id="IPR000719">
    <property type="entry name" value="Prot_kinase_dom"/>
</dbReference>
<keyword evidence="16" id="KW-0256">Endoplasmic reticulum</keyword>
<dbReference type="CTD" id="8767"/>
<keyword evidence="30" id="KW-0675">Receptor</keyword>
<evidence type="ECO:0000256" key="21">
    <source>
        <dbReference type="ARBA" id="ARBA00023136"/>
    </source>
</evidence>
<keyword evidence="7" id="KW-0963">Cytoplasm</keyword>
<dbReference type="InterPro" id="IPR001315">
    <property type="entry name" value="CARD"/>
</dbReference>
<feature type="binding site" evidence="26">
    <location>
        <position position="87"/>
    </location>
    <ligand>
        <name>ATP</name>
        <dbReference type="ChEBI" id="CHEBI:30616"/>
    </ligand>
</feature>
<dbReference type="GO" id="GO:0005886">
    <property type="term" value="C:plasma membrane"/>
    <property type="evidence" value="ECO:0007669"/>
    <property type="project" value="UniProtKB-SubCell"/>
</dbReference>
<dbReference type="FunCoup" id="A0A6P8Q2K7">
    <property type="interactions" value="342"/>
</dbReference>
<gene>
    <name evidence="30" type="primary">RIPK2</name>
</gene>
<evidence type="ECO:0000256" key="25">
    <source>
        <dbReference type="ARBA" id="ARBA00075761"/>
    </source>
</evidence>
<sequence>MEPCEDSFSSGAAAALTCISCGASRGCSSPPPYSPGQRPSVCSGGICCALPAVPYSKLSKLSFLGSGAYGTVFVARHADWRVPVAVKNLECQRPLAESERYSILKEAEILHKARFNYILPILGMCNEPEFLGIVTEYMTNGSLDQLLQEKNDYPDVAWSLRFRILYEIALGVNFLHNMNPPLLHHDLKTQNILLDSEYHVKIADFGLSKWRMLSVSKSFGEKPPPGGGTIIYMPPENYEPNRNARASIKHDIYSYAIITWEVLSRKQPFEGAVNPMQIMFSVSGGKRPDTSKESLPLSIPQREKIIPLMTSAWAQNPDERPSFLKCLVELEPIVKTFDEIDILEAILQLKKTKLRKDPNFNLCSPCNIPEVEVEPLNIPCQGPQEESGASYIPNPAPEMENSCPPPQDNIPLQETHLNGNTCSQSAKVLPAEDKYHLSDLDSSDVYSPGRFDRLSSTGSCISGFSLVTIQQGIAHHWIQGKREEIVNQMTEACLNQCLDALLSRELIMKEDYELISTKLTRAAKVRQLLDTCDNQGEEFARIIVQKLKDNKQMGLQPYPEVRSSYQTAIFNSIGHLKSL</sequence>
<dbReference type="GO" id="GO:0002250">
    <property type="term" value="P:adaptive immune response"/>
    <property type="evidence" value="ECO:0007669"/>
    <property type="project" value="UniProtKB-KW"/>
</dbReference>
<dbReference type="InParanoid" id="A0A6P8Q2K7"/>
<evidence type="ECO:0000256" key="13">
    <source>
        <dbReference type="ARBA" id="ARBA00022703"/>
    </source>
</evidence>
<keyword evidence="18" id="KW-0832">Ubl conjugation</keyword>
<dbReference type="GO" id="GO:0071225">
    <property type="term" value="P:cellular response to muramyl dipeptide"/>
    <property type="evidence" value="ECO:0007669"/>
    <property type="project" value="UniProtKB-ARBA"/>
</dbReference>
<evidence type="ECO:0000256" key="5">
    <source>
        <dbReference type="ARBA" id="ARBA00012513"/>
    </source>
</evidence>
<keyword evidence="15 30" id="KW-0418">Kinase</keyword>
<evidence type="ECO:0000256" key="7">
    <source>
        <dbReference type="ARBA" id="ARBA00022490"/>
    </source>
</evidence>
<feature type="domain" description="CARD" evidence="28">
    <location>
        <begin position="470"/>
        <end position="562"/>
    </location>
</feature>
<dbReference type="RefSeq" id="XP_033790434.1">
    <property type="nucleotide sequence ID" value="XM_033934543.1"/>
</dbReference>
<evidence type="ECO:0000256" key="14">
    <source>
        <dbReference type="ARBA" id="ARBA00022741"/>
    </source>
</evidence>
<dbReference type="OrthoDB" id="339325at2759"/>
<dbReference type="GO" id="GO:0140895">
    <property type="term" value="P:cell surface toll-like receptor signaling pathway"/>
    <property type="evidence" value="ECO:0007669"/>
    <property type="project" value="UniProtKB-ARBA"/>
</dbReference>
<evidence type="ECO:0000256" key="4">
    <source>
        <dbReference type="ARBA" id="ARBA00005843"/>
    </source>
</evidence>
<evidence type="ECO:0000256" key="2">
    <source>
        <dbReference type="ARBA" id="ARBA00004240"/>
    </source>
</evidence>
<dbReference type="Proteomes" id="UP000515159">
    <property type="component" value="Chromosome 2"/>
</dbReference>
<organism evidence="29 30">
    <name type="scientific">Geotrypetes seraphini</name>
    <name type="common">Gaboon caecilian</name>
    <name type="synonym">Caecilia seraphini</name>
    <dbReference type="NCBI Taxonomy" id="260995"/>
    <lineage>
        <taxon>Eukaryota</taxon>
        <taxon>Metazoa</taxon>
        <taxon>Chordata</taxon>
        <taxon>Craniata</taxon>
        <taxon>Vertebrata</taxon>
        <taxon>Euteleostomi</taxon>
        <taxon>Amphibia</taxon>
        <taxon>Gymnophiona</taxon>
        <taxon>Geotrypetes</taxon>
    </lineage>
</organism>
<keyword evidence="17 26" id="KW-0067">ATP-binding</keyword>
<evidence type="ECO:0000256" key="19">
    <source>
        <dbReference type="ARBA" id="ARBA00022859"/>
    </source>
</evidence>
<accession>A0A6P8Q2K7</accession>
<evidence type="ECO:0000256" key="8">
    <source>
        <dbReference type="ARBA" id="ARBA00022499"/>
    </source>
</evidence>
<evidence type="ECO:0000256" key="18">
    <source>
        <dbReference type="ARBA" id="ARBA00022843"/>
    </source>
</evidence>
<dbReference type="InterPro" id="IPR001245">
    <property type="entry name" value="Ser-Thr/Tyr_kinase_cat_dom"/>
</dbReference>
<keyword evidence="21" id="KW-0472">Membrane</keyword>
<evidence type="ECO:0000256" key="23">
    <source>
        <dbReference type="ARBA" id="ARBA00048679"/>
    </source>
</evidence>
<evidence type="ECO:0000256" key="3">
    <source>
        <dbReference type="ARBA" id="ARBA00004496"/>
    </source>
</evidence>
<dbReference type="Gene3D" id="1.10.510.10">
    <property type="entry name" value="Transferase(Phosphotransferase) domain 1"/>
    <property type="match status" value="1"/>
</dbReference>
<keyword evidence="9" id="KW-0723">Serine/threonine-protein kinase</keyword>
<name>A0A6P8Q2K7_GEOSA</name>
<dbReference type="PANTHER" id="PTHR44329:SF9">
    <property type="entry name" value="RECEPTOR-INTERACTING SERINE_THREONINE-PROTEIN KINASE 2"/>
    <property type="match status" value="1"/>
</dbReference>
<dbReference type="GO" id="GO:0043123">
    <property type="term" value="P:positive regulation of canonical NF-kappaB signal transduction"/>
    <property type="evidence" value="ECO:0007669"/>
    <property type="project" value="UniProtKB-ARBA"/>
</dbReference>
<keyword evidence="13" id="KW-0053">Apoptosis</keyword>
<dbReference type="GO" id="GO:0070431">
    <property type="term" value="P:nucleotide-binding oligomerization domain containing 2 signaling pathway"/>
    <property type="evidence" value="ECO:0007669"/>
    <property type="project" value="UniProtKB-ARBA"/>
</dbReference>
<keyword evidence="11" id="KW-0399">Innate immunity</keyword>
<evidence type="ECO:0000313" key="29">
    <source>
        <dbReference type="Proteomes" id="UP000515159"/>
    </source>
</evidence>
<dbReference type="GO" id="GO:0080090">
    <property type="term" value="P:regulation of primary metabolic process"/>
    <property type="evidence" value="ECO:0007669"/>
    <property type="project" value="UniProtKB-ARBA"/>
</dbReference>
<dbReference type="FunFam" id="1.10.533.10:FF:000037">
    <property type="entry name" value="Receptor-interacting serine/threonine-protein kinase 2"/>
    <property type="match status" value="1"/>
</dbReference>
<keyword evidence="10" id="KW-0597">Phosphoprotein</keyword>
<reference evidence="30" key="1">
    <citation type="submission" date="2025-08" db="UniProtKB">
        <authorList>
            <consortium name="RefSeq"/>
        </authorList>
    </citation>
    <scope>IDENTIFICATION</scope>
</reference>
<dbReference type="InterPro" id="IPR042149">
    <property type="entry name" value="CARD_RIP2"/>
</dbReference>
<evidence type="ECO:0000256" key="20">
    <source>
        <dbReference type="ARBA" id="ARBA00023130"/>
    </source>
</evidence>
<dbReference type="GO" id="GO:0070427">
    <property type="term" value="P:nucleotide-binding oligomerization domain containing 1 signaling pathway"/>
    <property type="evidence" value="ECO:0007669"/>
    <property type="project" value="UniProtKB-ARBA"/>
</dbReference>
<dbReference type="PROSITE" id="PS50209">
    <property type="entry name" value="CARD"/>
    <property type="match status" value="1"/>
</dbReference>
<evidence type="ECO:0000256" key="1">
    <source>
        <dbReference type="ARBA" id="ARBA00004202"/>
    </source>
</evidence>
<evidence type="ECO:0000256" key="17">
    <source>
        <dbReference type="ARBA" id="ARBA00022840"/>
    </source>
</evidence>
<dbReference type="InterPro" id="IPR017441">
    <property type="entry name" value="Protein_kinase_ATP_BS"/>
</dbReference>
<evidence type="ECO:0000256" key="9">
    <source>
        <dbReference type="ARBA" id="ARBA00022527"/>
    </source>
</evidence>
<keyword evidence="14 26" id="KW-0547">Nucleotide-binding</keyword>
<evidence type="ECO:0000256" key="11">
    <source>
        <dbReference type="ARBA" id="ARBA00022588"/>
    </source>
</evidence>
<dbReference type="Gene3D" id="1.10.533.10">
    <property type="entry name" value="Death Domain, Fas"/>
    <property type="match status" value="1"/>
</dbReference>
<protein>
    <recommendedName>
        <fullName evidence="24">Receptor-interacting serine/threonine-protein kinase 2</fullName>
        <ecNumber evidence="5">2.7.11.1</ecNumber>
    </recommendedName>
    <alternativeName>
        <fullName evidence="25">Tyrosine-protein kinase RIPK2</fullName>
    </alternativeName>
</protein>
<dbReference type="InterPro" id="IPR008271">
    <property type="entry name" value="Ser/Thr_kinase_AS"/>
</dbReference>
<keyword evidence="29" id="KW-1185">Reference proteome</keyword>
<dbReference type="CDD" id="cd08786">
    <property type="entry name" value="CARD_RIP2_CARD3"/>
    <property type="match status" value="1"/>
</dbReference>
<proteinExistence type="inferred from homology"/>
<dbReference type="AlphaFoldDB" id="A0A6P8Q2K7"/>
<keyword evidence="8" id="KW-1017">Isopeptide bond</keyword>
<dbReference type="InterPro" id="IPR011029">
    <property type="entry name" value="DEATH-like_dom_sf"/>
</dbReference>
<dbReference type="GO" id="GO:0005829">
    <property type="term" value="C:cytosol"/>
    <property type="evidence" value="ECO:0007669"/>
    <property type="project" value="UniProtKB-ARBA"/>
</dbReference>
<dbReference type="InterPro" id="IPR051681">
    <property type="entry name" value="Ser/Thr_Kinases-Pseudokinases"/>
</dbReference>
<dbReference type="SMART" id="SM00220">
    <property type="entry name" value="S_TKc"/>
    <property type="match status" value="1"/>
</dbReference>
<dbReference type="FunFam" id="1.10.510.10:FF:000288">
    <property type="entry name" value="Receptor-interacting serine/threonine-protein kinase 2"/>
    <property type="match status" value="1"/>
</dbReference>
<evidence type="ECO:0000259" key="27">
    <source>
        <dbReference type="PROSITE" id="PS50011"/>
    </source>
</evidence>
<dbReference type="GO" id="GO:0042742">
    <property type="term" value="P:defense response to bacterium"/>
    <property type="evidence" value="ECO:0007669"/>
    <property type="project" value="UniProtKB-ARBA"/>
</dbReference>
<dbReference type="PROSITE" id="PS00107">
    <property type="entry name" value="PROTEIN_KINASE_ATP"/>
    <property type="match status" value="1"/>
</dbReference>
<comment type="subcellular location">
    <subcellularLocation>
        <location evidence="1">Cell membrane</location>
        <topology evidence="1">Peripheral membrane protein</topology>
    </subcellularLocation>
    <subcellularLocation>
        <location evidence="3">Cytoplasm</location>
    </subcellularLocation>
    <subcellularLocation>
        <location evidence="2">Endoplasmic reticulum</location>
    </subcellularLocation>
</comment>
<feature type="domain" description="Protein kinase" evidence="27">
    <location>
        <begin position="58"/>
        <end position="334"/>
    </location>
</feature>
<dbReference type="GO" id="GO:0004706">
    <property type="term" value="F:JUN kinase kinase kinase activity"/>
    <property type="evidence" value="ECO:0007669"/>
    <property type="project" value="TreeGrafter"/>
</dbReference>
<dbReference type="GO" id="GO:0006915">
    <property type="term" value="P:apoptotic process"/>
    <property type="evidence" value="ECO:0007669"/>
    <property type="project" value="UniProtKB-KW"/>
</dbReference>
<dbReference type="EC" id="2.7.11.1" evidence="5"/>
<dbReference type="SUPFAM" id="SSF47986">
    <property type="entry name" value="DEATH domain"/>
    <property type="match status" value="1"/>
</dbReference>
<dbReference type="Pfam" id="PF07714">
    <property type="entry name" value="PK_Tyr_Ser-Thr"/>
    <property type="match status" value="1"/>
</dbReference>
<evidence type="ECO:0000256" key="12">
    <source>
        <dbReference type="ARBA" id="ARBA00022679"/>
    </source>
</evidence>
<dbReference type="SUPFAM" id="SSF56112">
    <property type="entry name" value="Protein kinase-like (PK-like)"/>
    <property type="match status" value="1"/>
</dbReference>
<dbReference type="GO" id="GO:0045087">
    <property type="term" value="P:innate immune response"/>
    <property type="evidence" value="ECO:0007669"/>
    <property type="project" value="UniProtKB-KW"/>
</dbReference>
<evidence type="ECO:0000256" key="22">
    <source>
        <dbReference type="ARBA" id="ARBA00047899"/>
    </source>
</evidence>
<keyword evidence="6" id="KW-1003">Cell membrane</keyword>
<evidence type="ECO:0000256" key="6">
    <source>
        <dbReference type="ARBA" id="ARBA00022475"/>
    </source>
</evidence>
<dbReference type="Pfam" id="PF00619">
    <property type="entry name" value="CARD"/>
    <property type="match status" value="1"/>
</dbReference>
<evidence type="ECO:0000313" key="30">
    <source>
        <dbReference type="RefSeq" id="XP_033790434.1"/>
    </source>
</evidence>
<keyword evidence="12" id="KW-0808">Transferase</keyword>
<keyword evidence="19" id="KW-0391">Immunity</keyword>
<evidence type="ECO:0000256" key="24">
    <source>
        <dbReference type="ARBA" id="ARBA00071069"/>
    </source>
</evidence>
<evidence type="ECO:0000256" key="10">
    <source>
        <dbReference type="ARBA" id="ARBA00022553"/>
    </source>
</evidence>
<dbReference type="PROSITE" id="PS50011">
    <property type="entry name" value="PROTEIN_KINASE_DOM"/>
    <property type="match status" value="1"/>
</dbReference>
<dbReference type="InterPro" id="IPR011009">
    <property type="entry name" value="Kinase-like_dom_sf"/>
</dbReference>